<dbReference type="PROSITE" id="PS50255">
    <property type="entry name" value="CYTOCHROME_B5_2"/>
    <property type="match status" value="1"/>
</dbReference>
<keyword evidence="14" id="KW-0534">Nitrate assimilation</keyword>
<comment type="cofactor">
    <cofactor evidence="1">
        <name>Mo-molybdopterin</name>
        <dbReference type="ChEBI" id="CHEBI:71302"/>
    </cofactor>
</comment>
<feature type="compositionally biased region" description="Basic and acidic residues" evidence="16">
    <location>
        <begin position="151"/>
        <end position="166"/>
    </location>
</feature>
<dbReference type="Gene3D" id="3.10.120.10">
    <property type="entry name" value="Cytochrome b5-like heme/steroid binding domain"/>
    <property type="match status" value="1"/>
</dbReference>
<keyword evidence="12" id="KW-0274">FAD</keyword>
<dbReference type="InterPro" id="IPR036374">
    <property type="entry name" value="OxRdtase_Mopterin-bd_sf"/>
</dbReference>
<dbReference type="PANTHER" id="PTHR19372">
    <property type="entry name" value="SULFITE REDUCTASE"/>
    <property type="match status" value="1"/>
</dbReference>
<evidence type="ECO:0000256" key="3">
    <source>
        <dbReference type="ARBA" id="ARBA00001974"/>
    </source>
</evidence>
<dbReference type="GO" id="GO:0042128">
    <property type="term" value="P:nitrate assimilation"/>
    <property type="evidence" value="ECO:0007669"/>
    <property type="project" value="UniProtKB-KW"/>
</dbReference>
<dbReference type="PROSITE" id="PS51384">
    <property type="entry name" value="FAD_FR"/>
    <property type="match status" value="1"/>
</dbReference>
<dbReference type="GO" id="GO:0043546">
    <property type="term" value="F:molybdopterin cofactor binding"/>
    <property type="evidence" value="ECO:0007669"/>
    <property type="project" value="TreeGrafter"/>
</dbReference>
<evidence type="ECO:0000256" key="1">
    <source>
        <dbReference type="ARBA" id="ARBA00001924"/>
    </source>
</evidence>
<dbReference type="InterPro" id="IPR000572">
    <property type="entry name" value="OxRdtase_Mopterin-bd_dom"/>
</dbReference>
<dbReference type="Pfam" id="PF03404">
    <property type="entry name" value="Mo-co_dimer"/>
    <property type="match status" value="1"/>
</dbReference>
<evidence type="ECO:0000256" key="7">
    <source>
        <dbReference type="ARBA" id="ARBA00012673"/>
    </source>
</evidence>
<evidence type="ECO:0000256" key="14">
    <source>
        <dbReference type="ARBA" id="ARBA00023063"/>
    </source>
</evidence>
<dbReference type="GO" id="GO:0030151">
    <property type="term" value="F:molybdenum ion binding"/>
    <property type="evidence" value="ECO:0007669"/>
    <property type="project" value="InterPro"/>
</dbReference>
<dbReference type="Gene3D" id="2.40.30.10">
    <property type="entry name" value="Translation factors"/>
    <property type="match status" value="1"/>
</dbReference>
<dbReference type="OrthoDB" id="432685at2759"/>
<dbReference type="Pfam" id="PF00970">
    <property type="entry name" value="FAD_binding_6"/>
    <property type="match status" value="1"/>
</dbReference>
<dbReference type="PRINTS" id="PR00406">
    <property type="entry name" value="CYTB5RDTASE"/>
</dbReference>
<feature type="compositionally biased region" description="Basic and acidic residues" evidence="16">
    <location>
        <begin position="177"/>
        <end position="187"/>
    </location>
</feature>
<dbReference type="PRINTS" id="PR00407">
    <property type="entry name" value="EUMOPTERIN"/>
</dbReference>
<evidence type="ECO:0000313" key="20">
    <source>
        <dbReference type="Proteomes" id="UP000266188"/>
    </source>
</evidence>
<dbReference type="InterPro" id="IPR001433">
    <property type="entry name" value="OxRdtase_FAD/NAD-bd"/>
</dbReference>
<dbReference type="CDD" id="cd06183">
    <property type="entry name" value="cyt_b5_reduct_like"/>
    <property type="match status" value="1"/>
</dbReference>
<evidence type="ECO:0000256" key="4">
    <source>
        <dbReference type="ARBA" id="ARBA00003838"/>
    </source>
</evidence>
<evidence type="ECO:0000259" key="18">
    <source>
        <dbReference type="PROSITE" id="PS51384"/>
    </source>
</evidence>
<evidence type="ECO:0000256" key="8">
    <source>
        <dbReference type="ARBA" id="ARBA00015499"/>
    </source>
</evidence>
<evidence type="ECO:0000256" key="16">
    <source>
        <dbReference type="SAM" id="MobiDB-lite"/>
    </source>
</evidence>
<dbReference type="STRING" id="2070753.A0A3A3A2J0"/>
<comment type="caution">
    <text evidence="19">The sequence shown here is derived from an EMBL/GenBank/DDBJ whole genome shotgun (WGS) entry which is preliminary data.</text>
</comment>
<dbReference type="SMART" id="SM01117">
    <property type="entry name" value="Cyt-b5"/>
    <property type="match status" value="1"/>
</dbReference>
<proteinExistence type="inferred from homology"/>
<evidence type="ECO:0000256" key="6">
    <source>
        <dbReference type="ARBA" id="ARBA00011738"/>
    </source>
</evidence>
<dbReference type="SUPFAM" id="SSF52343">
    <property type="entry name" value="Ferredoxin reductase-like, C-terminal NADP-linked domain"/>
    <property type="match status" value="1"/>
</dbReference>
<comment type="cofactor">
    <cofactor evidence="3">
        <name>FAD</name>
        <dbReference type="ChEBI" id="CHEBI:57692"/>
    </cofactor>
</comment>
<dbReference type="GO" id="GO:0008482">
    <property type="term" value="F:sulfite oxidase activity"/>
    <property type="evidence" value="ECO:0007669"/>
    <property type="project" value="TreeGrafter"/>
</dbReference>
<name>A0A3A3A2J0_9EURO</name>
<comment type="subunit">
    <text evidence="6">Homodimer.</text>
</comment>
<protein>
    <recommendedName>
        <fullName evidence="8">Nitrate reductase [NADPH]</fullName>
        <ecNumber evidence="7">1.7.1.3</ecNumber>
    </recommendedName>
</protein>
<feature type="domain" description="FAD-binding FR-type" evidence="18">
    <location>
        <begin position="775"/>
        <end position="887"/>
    </location>
</feature>
<comment type="catalytic activity">
    <reaction evidence="15">
        <text>nitrite + NADP(+) + H2O = nitrate + NADPH + H(+)</text>
        <dbReference type="Rhea" id="RHEA:19061"/>
        <dbReference type="ChEBI" id="CHEBI:15377"/>
        <dbReference type="ChEBI" id="CHEBI:15378"/>
        <dbReference type="ChEBI" id="CHEBI:16301"/>
        <dbReference type="ChEBI" id="CHEBI:17632"/>
        <dbReference type="ChEBI" id="CHEBI:57783"/>
        <dbReference type="ChEBI" id="CHEBI:58349"/>
        <dbReference type="EC" id="1.7.1.3"/>
    </reaction>
</comment>
<feature type="domain" description="Cytochrome b5 heme-binding" evidence="17">
    <location>
        <begin position="664"/>
        <end position="742"/>
    </location>
</feature>
<evidence type="ECO:0000256" key="2">
    <source>
        <dbReference type="ARBA" id="ARBA00001971"/>
    </source>
</evidence>
<dbReference type="GO" id="GO:0020037">
    <property type="term" value="F:heme binding"/>
    <property type="evidence" value="ECO:0007669"/>
    <property type="project" value="TreeGrafter"/>
</dbReference>
<evidence type="ECO:0000256" key="12">
    <source>
        <dbReference type="ARBA" id="ARBA00022827"/>
    </source>
</evidence>
<dbReference type="EC" id="1.7.1.3" evidence="7"/>
<comment type="cofactor">
    <cofactor evidence="2">
        <name>heme</name>
        <dbReference type="ChEBI" id="CHEBI:30413"/>
    </cofactor>
</comment>
<evidence type="ECO:0000256" key="5">
    <source>
        <dbReference type="ARBA" id="ARBA00006253"/>
    </source>
</evidence>
<feature type="region of interest" description="Disordered" evidence="16">
    <location>
        <begin position="119"/>
        <end position="188"/>
    </location>
</feature>
<dbReference type="InterPro" id="IPR017938">
    <property type="entry name" value="Riboflavin_synthase-like_b-brl"/>
</dbReference>
<dbReference type="InterPro" id="IPR005066">
    <property type="entry name" value="MoCF_OxRdtse_dimer"/>
</dbReference>
<feature type="region of interest" description="Disordered" evidence="16">
    <location>
        <begin position="1"/>
        <end position="43"/>
    </location>
</feature>
<gene>
    <name evidence="19" type="ORF">PHISCL_03415</name>
</gene>
<dbReference type="SUPFAM" id="SSF81296">
    <property type="entry name" value="E set domains"/>
    <property type="match status" value="1"/>
</dbReference>
<evidence type="ECO:0000256" key="13">
    <source>
        <dbReference type="ARBA" id="ARBA00023002"/>
    </source>
</evidence>
<organism evidence="19 20">
    <name type="scientific">Aspergillus sclerotialis</name>
    <dbReference type="NCBI Taxonomy" id="2070753"/>
    <lineage>
        <taxon>Eukaryota</taxon>
        <taxon>Fungi</taxon>
        <taxon>Dikarya</taxon>
        <taxon>Ascomycota</taxon>
        <taxon>Pezizomycotina</taxon>
        <taxon>Eurotiomycetes</taxon>
        <taxon>Eurotiomycetidae</taxon>
        <taxon>Eurotiales</taxon>
        <taxon>Aspergillaceae</taxon>
        <taxon>Aspergillus</taxon>
        <taxon>Aspergillus subgen. Polypaecilum</taxon>
    </lineage>
</organism>
<dbReference type="SUPFAM" id="SSF63380">
    <property type="entry name" value="Riboflavin synthase domain-like"/>
    <property type="match status" value="1"/>
</dbReference>
<dbReference type="EMBL" id="MVGC01000088">
    <property type="protein sequence ID" value="RJE24255.1"/>
    <property type="molecule type" value="Genomic_DNA"/>
</dbReference>
<dbReference type="Gene3D" id="2.60.40.650">
    <property type="match status" value="1"/>
</dbReference>
<dbReference type="SUPFAM" id="SSF56524">
    <property type="entry name" value="Oxidoreductase molybdopterin-binding domain"/>
    <property type="match status" value="1"/>
</dbReference>
<comment type="similarity">
    <text evidence="5">Belongs to the nitrate reductase family.</text>
</comment>
<keyword evidence="9" id="KW-0500">Molybdenum</keyword>
<dbReference type="InterPro" id="IPR001199">
    <property type="entry name" value="Cyt_B5-like_heme/steroid-bd"/>
</dbReference>
<evidence type="ECO:0000256" key="9">
    <source>
        <dbReference type="ARBA" id="ARBA00022505"/>
    </source>
</evidence>
<dbReference type="AlphaFoldDB" id="A0A3A3A2J0"/>
<dbReference type="Proteomes" id="UP000266188">
    <property type="component" value="Unassembled WGS sequence"/>
</dbReference>
<keyword evidence="20" id="KW-1185">Reference proteome</keyword>
<evidence type="ECO:0000256" key="15">
    <source>
        <dbReference type="ARBA" id="ARBA00049155"/>
    </source>
</evidence>
<dbReference type="GO" id="GO:0006790">
    <property type="term" value="P:sulfur compound metabolic process"/>
    <property type="evidence" value="ECO:0007669"/>
    <property type="project" value="TreeGrafter"/>
</dbReference>
<sequence length="1031" mass="118916">MSDKSRLTGASDLEILEEPDWAGTHSHRVGTRGRDGRFMGVTHPGDEWKEELEQLAHEKFEKLREKVRRGELVTVRDIMGGQQDFHLDRPDVHPSFWRYVLHTTESFIKEQQEWPINVKKREKQQKAKEEEDKKKRELQEKQQEQQQKSQQDQEQKAADQSGKMDVDQQVDGEEGDKEEKSKPHLSPEEQALLECLRHEQLYRTSMKRNDGKGRSPHYNEELPEQIDEADQYTADSWIPRSDKLIRLTGKHPLNAEVDLTTLFEGGLITPAPIHYVRNHGAVPHLLWENHQLEVTAGTQLIFLIDDLRNQFESVNIPVFLACDGSRRKELNMIKATRAFNFTGAASGCAYWKGVLLCDVLREANVNKLVEDNPDLRFWVHFEGADELPEGKYATSLPLQYVMDRNNDMLLAYEMNDHPLPPDHGYPLRLIVPGFVGARSIKWLQRVWVTDKENDSFYHIYDNRQLPNFITDSESEIAQIMFHHPSTICNEQMLNSITVRPYQGEKINLVDIKKGAQYRIEGIAYNGSGEEVDRVEVSLDGGENWLYCVRKYPDAPIRHGHKFWTWLHWHIDLEVTKLIRAQSIIVRAFDVHKNTQPPKPVWNMQGMMNNCWYEVKIDVFENHDSEEAYLHFRHPVEAGNGLNGWMKQSTEQQIEQVKRQAVSPEKQFTRQEIEKHHTEDDCWIVINGKVYDATSVLSWHPGGSGPILSHAGVVHLEATEEYEAIHDDFARDKLNECIIGKVTSKAMEHMKKEAEQKAKERAQAGDIDPEVALNKHKWIQARLVNKVTVSPDTHRYTFRLPGEAKRLGLEIGQHFQVGFHFEDRIIMRTYTPVRPIMDGEDDGTFDLVVKTYYPNENQPGGTMSNILDCLRMGQEIEVKGPAGYIRYHGNGELMVDNTRYKFDNITLILGGSGVTPGYQVISRILRDRNDQTKVRVIDANNTEPDILLRGDFDEFEKKYPDQFEIVHVLAFPDESWKGYKGFVTDDIIRKHAFEPAAKNAALLCGPPVMIQKAVLPALKKWGYEEDKNVFGF</sequence>
<comment type="function">
    <text evidence="4">Nitrate reductase is a key enzyme involved in the first step of nitrate assimilation in plants, fungi and bacteria.</text>
</comment>
<evidence type="ECO:0000256" key="10">
    <source>
        <dbReference type="ARBA" id="ARBA00022630"/>
    </source>
</evidence>
<dbReference type="InterPro" id="IPR017927">
    <property type="entry name" value="FAD-bd_FR_type"/>
</dbReference>
<evidence type="ECO:0000259" key="17">
    <source>
        <dbReference type="PROSITE" id="PS50255"/>
    </source>
</evidence>
<dbReference type="Gene3D" id="3.90.420.10">
    <property type="entry name" value="Oxidoreductase, molybdopterin-binding domain"/>
    <property type="match status" value="1"/>
</dbReference>
<dbReference type="Gene3D" id="3.40.50.80">
    <property type="entry name" value="Nucleotide-binding domain of ferredoxin-NADP reductase (FNR) module"/>
    <property type="match status" value="1"/>
</dbReference>
<dbReference type="Pfam" id="PF00175">
    <property type="entry name" value="NAD_binding_1"/>
    <property type="match status" value="1"/>
</dbReference>
<dbReference type="Pfam" id="PF00173">
    <property type="entry name" value="Cyt-b5"/>
    <property type="match status" value="1"/>
</dbReference>
<dbReference type="SUPFAM" id="SSF55856">
    <property type="entry name" value="Cytochrome b5-like heme/steroid binding domain"/>
    <property type="match status" value="1"/>
</dbReference>
<feature type="compositionally biased region" description="Basic and acidic residues" evidence="16">
    <location>
        <begin position="124"/>
        <end position="143"/>
    </location>
</feature>
<dbReference type="PANTHER" id="PTHR19372:SF7">
    <property type="entry name" value="SULFITE OXIDASE, MITOCHONDRIAL"/>
    <property type="match status" value="1"/>
</dbReference>
<reference evidence="20" key="1">
    <citation type="submission" date="2017-02" db="EMBL/GenBank/DDBJ databases">
        <authorList>
            <person name="Tafer H."/>
            <person name="Lopandic K."/>
        </authorList>
    </citation>
    <scope>NUCLEOTIDE SEQUENCE [LARGE SCALE GENOMIC DNA]</scope>
    <source>
        <strain evidence="20">CBS 366.77</strain>
    </source>
</reference>
<keyword evidence="11" id="KW-0479">Metal-binding</keyword>
<dbReference type="Pfam" id="PF00174">
    <property type="entry name" value="Oxidored_molyb"/>
    <property type="match status" value="1"/>
</dbReference>
<accession>A0A3A3A2J0</accession>
<dbReference type="InterPro" id="IPR008335">
    <property type="entry name" value="Mopterin_OxRdtase_euk"/>
</dbReference>
<keyword evidence="13" id="KW-0560">Oxidoreductase</keyword>
<evidence type="ECO:0000256" key="11">
    <source>
        <dbReference type="ARBA" id="ARBA00022723"/>
    </source>
</evidence>
<dbReference type="InterPro" id="IPR014756">
    <property type="entry name" value="Ig_E-set"/>
</dbReference>
<dbReference type="InterPro" id="IPR039261">
    <property type="entry name" value="FNR_nucleotide-bd"/>
</dbReference>
<keyword evidence="10" id="KW-0285">Flavoprotein</keyword>
<dbReference type="GO" id="GO:0050464">
    <property type="term" value="F:nitrate reductase (NADPH) activity"/>
    <property type="evidence" value="ECO:0007669"/>
    <property type="project" value="UniProtKB-EC"/>
</dbReference>
<evidence type="ECO:0000313" key="19">
    <source>
        <dbReference type="EMBL" id="RJE24255.1"/>
    </source>
</evidence>
<dbReference type="InterPro" id="IPR008333">
    <property type="entry name" value="Cbr1-like_FAD-bd_dom"/>
</dbReference>
<dbReference type="InterPro" id="IPR036400">
    <property type="entry name" value="Cyt_B5-like_heme/steroid_sf"/>
</dbReference>